<evidence type="ECO:0000256" key="1">
    <source>
        <dbReference type="ARBA" id="ARBA00023125"/>
    </source>
</evidence>
<dbReference type="EMBL" id="BMPI01000003">
    <property type="protein sequence ID" value="GGM08268.1"/>
    <property type="molecule type" value="Genomic_DNA"/>
</dbReference>
<feature type="domain" description="Tetracyclin repressor SCO1712-like C-terminal" evidence="3">
    <location>
        <begin position="69"/>
        <end position="178"/>
    </location>
</feature>
<dbReference type="InterPro" id="IPR041674">
    <property type="entry name" value="TetR_C_22"/>
</dbReference>
<organism evidence="4 5">
    <name type="scientific">Dactylosporangium sucinum</name>
    <dbReference type="NCBI Taxonomy" id="1424081"/>
    <lineage>
        <taxon>Bacteria</taxon>
        <taxon>Bacillati</taxon>
        <taxon>Actinomycetota</taxon>
        <taxon>Actinomycetes</taxon>
        <taxon>Micromonosporales</taxon>
        <taxon>Micromonosporaceae</taxon>
        <taxon>Dactylosporangium</taxon>
    </lineage>
</organism>
<keyword evidence="1" id="KW-0238">DNA-binding</keyword>
<dbReference type="AlphaFoldDB" id="A0A917T2W2"/>
<feature type="domain" description="HTH tetR-type" evidence="2">
    <location>
        <begin position="18"/>
        <end position="44"/>
    </location>
</feature>
<accession>A0A917T2W2</accession>
<dbReference type="Pfam" id="PF00440">
    <property type="entry name" value="TetR_N"/>
    <property type="match status" value="1"/>
</dbReference>
<gene>
    <name evidence="4" type="ORF">GCM10007977_006610</name>
</gene>
<evidence type="ECO:0000313" key="5">
    <source>
        <dbReference type="Proteomes" id="UP000642070"/>
    </source>
</evidence>
<keyword evidence="5" id="KW-1185">Reference proteome</keyword>
<dbReference type="SUPFAM" id="SSF46689">
    <property type="entry name" value="Homeodomain-like"/>
    <property type="match status" value="1"/>
</dbReference>
<dbReference type="Proteomes" id="UP000642070">
    <property type="component" value="Unassembled WGS sequence"/>
</dbReference>
<protein>
    <submittedName>
        <fullName evidence="4">TetR family transcriptional regulator</fullName>
    </submittedName>
</protein>
<comment type="caution">
    <text evidence="4">The sequence shown here is derived from an EMBL/GenBank/DDBJ whole genome shotgun (WGS) entry which is preliminary data.</text>
</comment>
<dbReference type="InterPro" id="IPR001647">
    <property type="entry name" value="HTH_TetR"/>
</dbReference>
<dbReference type="GO" id="GO:0003677">
    <property type="term" value="F:DNA binding"/>
    <property type="evidence" value="ECO:0007669"/>
    <property type="project" value="UniProtKB-KW"/>
</dbReference>
<evidence type="ECO:0000259" key="3">
    <source>
        <dbReference type="Pfam" id="PF17928"/>
    </source>
</evidence>
<name>A0A917T2W2_9ACTN</name>
<dbReference type="InterPro" id="IPR009057">
    <property type="entry name" value="Homeodomain-like_sf"/>
</dbReference>
<dbReference type="Gene3D" id="1.10.357.10">
    <property type="entry name" value="Tetracycline Repressor, domain 2"/>
    <property type="match status" value="1"/>
</dbReference>
<sequence length="181" mass="19100">MGLPVPKWSASACRARIAIAAEAGVSPGSLYQFFANKEAIAAALAGRFVTQMREAHEAALLGTPVSTLDWPEVVDRTVEPILAFNVANPGFKALFARPDMPPGLAAAAEPIQAALLGRVESVIAAKAPGLTAQERTRTARVAIQIFQAMLPMALAAAPDERPAVIAELKKVLYRYLSALSP</sequence>
<dbReference type="Pfam" id="PF17928">
    <property type="entry name" value="TetR_C_22"/>
    <property type="match status" value="1"/>
</dbReference>
<proteinExistence type="predicted"/>
<reference evidence="4" key="1">
    <citation type="journal article" date="2014" name="Int. J. Syst. Evol. Microbiol.">
        <title>Complete genome sequence of Corynebacterium casei LMG S-19264T (=DSM 44701T), isolated from a smear-ripened cheese.</title>
        <authorList>
            <consortium name="US DOE Joint Genome Institute (JGI-PGF)"/>
            <person name="Walter F."/>
            <person name="Albersmeier A."/>
            <person name="Kalinowski J."/>
            <person name="Ruckert C."/>
        </authorList>
    </citation>
    <scope>NUCLEOTIDE SEQUENCE</scope>
    <source>
        <strain evidence="4">JCM 19831</strain>
    </source>
</reference>
<evidence type="ECO:0000313" key="4">
    <source>
        <dbReference type="EMBL" id="GGM08268.1"/>
    </source>
</evidence>
<evidence type="ECO:0000259" key="2">
    <source>
        <dbReference type="Pfam" id="PF00440"/>
    </source>
</evidence>
<reference evidence="4" key="2">
    <citation type="submission" date="2020-09" db="EMBL/GenBank/DDBJ databases">
        <authorList>
            <person name="Sun Q."/>
            <person name="Ohkuma M."/>
        </authorList>
    </citation>
    <scope>NUCLEOTIDE SEQUENCE</scope>
    <source>
        <strain evidence="4">JCM 19831</strain>
    </source>
</reference>